<name>W2SGL9_CYPE1</name>
<accession>W2SGL9</accession>
<feature type="compositionally biased region" description="Low complexity" evidence="1">
    <location>
        <begin position="140"/>
        <end position="153"/>
    </location>
</feature>
<dbReference type="EMBL" id="KB822711">
    <property type="protein sequence ID" value="ETN47024.1"/>
    <property type="molecule type" value="Genomic_DNA"/>
</dbReference>
<feature type="compositionally biased region" description="Low complexity" evidence="1">
    <location>
        <begin position="1"/>
        <end position="23"/>
    </location>
</feature>
<keyword evidence="3" id="KW-1185">Reference proteome</keyword>
<dbReference type="Proteomes" id="UP000030752">
    <property type="component" value="Unassembled WGS sequence"/>
</dbReference>
<feature type="compositionally biased region" description="Basic and acidic residues" evidence="1">
    <location>
        <begin position="128"/>
        <end position="137"/>
    </location>
</feature>
<dbReference type="HOGENOM" id="CLU_1402371_0_0_1"/>
<dbReference type="AlphaFoldDB" id="W2SGL9"/>
<feature type="region of interest" description="Disordered" evidence="1">
    <location>
        <begin position="1"/>
        <end position="42"/>
    </location>
</feature>
<feature type="region of interest" description="Disordered" evidence="1">
    <location>
        <begin position="128"/>
        <end position="194"/>
    </location>
</feature>
<proteinExistence type="predicted"/>
<dbReference type="OrthoDB" id="5417695at2759"/>
<evidence type="ECO:0000313" key="2">
    <source>
        <dbReference type="EMBL" id="ETN47024.1"/>
    </source>
</evidence>
<reference evidence="2 3" key="1">
    <citation type="submission" date="2013-03" db="EMBL/GenBank/DDBJ databases">
        <title>The Genome Sequence of Phialophora europaea CBS 101466.</title>
        <authorList>
            <consortium name="The Broad Institute Genomics Platform"/>
            <person name="Cuomo C."/>
            <person name="de Hoog S."/>
            <person name="Gorbushina A."/>
            <person name="Walker B."/>
            <person name="Young S.K."/>
            <person name="Zeng Q."/>
            <person name="Gargeya S."/>
            <person name="Fitzgerald M."/>
            <person name="Haas B."/>
            <person name="Abouelleil A."/>
            <person name="Allen A.W."/>
            <person name="Alvarado L."/>
            <person name="Arachchi H.M."/>
            <person name="Berlin A.M."/>
            <person name="Chapman S.B."/>
            <person name="Gainer-Dewar J."/>
            <person name="Goldberg J."/>
            <person name="Griggs A."/>
            <person name="Gujja S."/>
            <person name="Hansen M."/>
            <person name="Howarth C."/>
            <person name="Imamovic A."/>
            <person name="Ireland A."/>
            <person name="Larimer J."/>
            <person name="McCowan C."/>
            <person name="Murphy C."/>
            <person name="Pearson M."/>
            <person name="Poon T.W."/>
            <person name="Priest M."/>
            <person name="Roberts A."/>
            <person name="Saif S."/>
            <person name="Shea T."/>
            <person name="Sisk P."/>
            <person name="Sykes S."/>
            <person name="Wortman J."/>
            <person name="Nusbaum C."/>
            <person name="Birren B."/>
        </authorList>
    </citation>
    <scope>NUCLEOTIDE SEQUENCE [LARGE SCALE GENOMIC DNA]</scope>
    <source>
        <strain evidence="2 3">CBS 101466</strain>
    </source>
</reference>
<protein>
    <submittedName>
        <fullName evidence="2">Uncharacterized protein</fullName>
    </submittedName>
</protein>
<evidence type="ECO:0000313" key="3">
    <source>
        <dbReference type="Proteomes" id="UP000030752"/>
    </source>
</evidence>
<dbReference type="InParanoid" id="W2SGL9"/>
<feature type="compositionally biased region" description="Polar residues" evidence="1">
    <location>
        <begin position="166"/>
        <end position="176"/>
    </location>
</feature>
<organism evidence="2 3">
    <name type="scientific">Cyphellophora europaea (strain CBS 101466)</name>
    <name type="common">Phialophora europaea</name>
    <dbReference type="NCBI Taxonomy" id="1220924"/>
    <lineage>
        <taxon>Eukaryota</taxon>
        <taxon>Fungi</taxon>
        <taxon>Dikarya</taxon>
        <taxon>Ascomycota</taxon>
        <taxon>Pezizomycotina</taxon>
        <taxon>Eurotiomycetes</taxon>
        <taxon>Chaetothyriomycetidae</taxon>
        <taxon>Chaetothyriales</taxon>
        <taxon>Cyphellophoraceae</taxon>
        <taxon>Cyphellophora</taxon>
    </lineage>
</organism>
<evidence type="ECO:0000256" key="1">
    <source>
        <dbReference type="SAM" id="MobiDB-lite"/>
    </source>
</evidence>
<dbReference type="GeneID" id="19968553"/>
<dbReference type="RefSeq" id="XP_008711736.1">
    <property type="nucleotide sequence ID" value="XM_008713514.1"/>
</dbReference>
<sequence length="194" mass="20855">MSTSSQSGSSAASLRSFSSSIPSTIPEDDQLNISAATTAPPPAYTSLFPNQTTTTIPDPTNMMRDRREQPRYTTITLREIRFPNGCPCHPATPQAGREAAILEHVSGLRAACDWIPHARPRLVEDSRKRAAELERQRATSQGSVSSSSSTSNSGAGGLLQPPLPCHTTTTTSVASKSRNRRPSAFFSRRVSGSR</sequence>
<dbReference type="VEuPathDB" id="FungiDB:HMPREF1541_01214"/>
<gene>
    <name evidence="2" type="ORF">HMPREF1541_01214</name>
</gene>